<evidence type="ECO:0000313" key="2">
    <source>
        <dbReference type="EMBL" id="QSB44349.1"/>
    </source>
</evidence>
<dbReference type="EMBL" id="CP061510">
    <property type="protein sequence ID" value="QSB44349.1"/>
    <property type="molecule type" value="Genomic_DNA"/>
</dbReference>
<sequence>MLTIATAASLAHVLRAGCDPGLSSILKRYQPLMAEEQLAVLYVLQPGDRRQDLEAARGCPFEQWEFIVADGGWYEAVFVLDDYGHGHVVLIPDSTECDPELLAICRGHAVPHG</sequence>
<proteinExistence type="predicted"/>
<reference evidence="1 3" key="1">
    <citation type="submission" date="2020-09" db="EMBL/GenBank/DDBJ databases">
        <title>Complete genome sequence of altererythrobacter flavus SS-21NJ, isolated from Dongying oil sludge in Shandong province.</title>
        <authorList>
            <person name="Sun S."/>
            <person name="Zhang Z."/>
        </authorList>
    </citation>
    <scope>NUCLEOTIDE SEQUENCE [LARGE SCALE GENOMIC DNA]</scope>
    <source>
        <strain evidence="1 3">SS-21NJ</strain>
    </source>
</reference>
<protein>
    <submittedName>
        <fullName evidence="1">Uncharacterized protein</fullName>
    </submittedName>
</protein>
<accession>A0ABX7KB95</accession>
<evidence type="ECO:0000313" key="1">
    <source>
        <dbReference type="EMBL" id="QSB44326.1"/>
    </source>
</evidence>
<evidence type="ECO:0000313" key="3">
    <source>
        <dbReference type="Proteomes" id="UP000663637"/>
    </source>
</evidence>
<gene>
    <name evidence="1" type="ORF">IDJ81_13555</name>
    <name evidence="2" type="ORF">IDJ81_13690</name>
</gene>
<organism evidence="1 3">
    <name type="scientific">Tsuneonella flava</name>
    <dbReference type="NCBI Taxonomy" id="2055955"/>
    <lineage>
        <taxon>Bacteria</taxon>
        <taxon>Pseudomonadati</taxon>
        <taxon>Pseudomonadota</taxon>
        <taxon>Alphaproteobacteria</taxon>
        <taxon>Sphingomonadales</taxon>
        <taxon>Erythrobacteraceae</taxon>
        <taxon>Tsuneonella</taxon>
    </lineage>
</organism>
<dbReference type="EMBL" id="CP061510">
    <property type="protein sequence ID" value="QSB44326.1"/>
    <property type="molecule type" value="Genomic_DNA"/>
</dbReference>
<dbReference type="Proteomes" id="UP000663637">
    <property type="component" value="Chromosome"/>
</dbReference>
<name>A0ABX7KB95_9SPHN</name>
<dbReference type="RefSeq" id="WP_205441694.1">
    <property type="nucleotide sequence ID" value="NZ_CP061510.1"/>
</dbReference>
<keyword evidence="3" id="KW-1185">Reference proteome</keyword>